<dbReference type="AlphaFoldDB" id="A0A848KQ46"/>
<dbReference type="Gene3D" id="3.40.430.10">
    <property type="entry name" value="Dihydrofolate Reductase, subunit A"/>
    <property type="match status" value="1"/>
</dbReference>
<dbReference type="InterPro" id="IPR024072">
    <property type="entry name" value="DHFR-like_dom_sf"/>
</dbReference>
<keyword evidence="2" id="KW-1185">Reference proteome</keyword>
<dbReference type="RefSeq" id="WP_170192663.1">
    <property type="nucleotide sequence ID" value="NZ_JABBNB010000002.1"/>
</dbReference>
<accession>A0A848KQ46</accession>
<proteinExistence type="predicted"/>
<comment type="caution">
    <text evidence="1">The sequence shown here is derived from an EMBL/GenBank/DDBJ whole genome shotgun (WGS) entry which is preliminary data.</text>
</comment>
<evidence type="ECO:0000313" key="1">
    <source>
        <dbReference type="EMBL" id="NMO00149.1"/>
    </source>
</evidence>
<organism evidence="1 2">
    <name type="scientific">Gordonia asplenii</name>
    <dbReference type="NCBI Taxonomy" id="2725283"/>
    <lineage>
        <taxon>Bacteria</taxon>
        <taxon>Bacillati</taxon>
        <taxon>Actinomycetota</taxon>
        <taxon>Actinomycetes</taxon>
        <taxon>Mycobacteriales</taxon>
        <taxon>Gordoniaceae</taxon>
        <taxon>Gordonia</taxon>
    </lineage>
</organism>
<dbReference type="SUPFAM" id="SSF53597">
    <property type="entry name" value="Dihydrofolate reductase-like"/>
    <property type="match status" value="1"/>
</dbReference>
<reference evidence="1 2" key="1">
    <citation type="submission" date="2020-04" db="EMBL/GenBank/DDBJ databases">
        <title>Gordonia sp. nov. TBRC 11910.</title>
        <authorList>
            <person name="Suriyachadkun C."/>
        </authorList>
    </citation>
    <scope>NUCLEOTIDE SEQUENCE [LARGE SCALE GENOMIC DNA]</scope>
    <source>
        <strain evidence="1 2">TBRC 11910</strain>
    </source>
</reference>
<evidence type="ECO:0000313" key="2">
    <source>
        <dbReference type="Proteomes" id="UP000550729"/>
    </source>
</evidence>
<name>A0A848KQ46_9ACTN</name>
<protein>
    <submittedName>
        <fullName evidence="1">Uncharacterized protein</fullName>
    </submittedName>
</protein>
<sequence>MPIGRCAARSTARWVCGGSVLAGALIGQVDRVVVKTYPVLLGAGLPLFA</sequence>
<dbReference type="EMBL" id="JABBNB010000002">
    <property type="protein sequence ID" value="NMO00149.1"/>
    <property type="molecule type" value="Genomic_DNA"/>
</dbReference>
<dbReference type="Proteomes" id="UP000550729">
    <property type="component" value="Unassembled WGS sequence"/>
</dbReference>
<gene>
    <name evidence="1" type="ORF">HH308_02845</name>
</gene>